<dbReference type="EMBL" id="CP043329">
    <property type="protein sequence ID" value="QEK50330.1"/>
    <property type="molecule type" value="Genomic_DNA"/>
</dbReference>
<keyword evidence="3" id="KW-1185">Reference proteome</keyword>
<dbReference type="AlphaFoldDB" id="A0A5C0VGD6"/>
<organism evidence="2 3">
    <name type="scientific">Pedobacter aquae</name>
    <dbReference type="NCBI Taxonomy" id="2605747"/>
    <lineage>
        <taxon>Bacteria</taxon>
        <taxon>Pseudomonadati</taxon>
        <taxon>Bacteroidota</taxon>
        <taxon>Sphingobacteriia</taxon>
        <taxon>Sphingobacteriales</taxon>
        <taxon>Sphingobacteriaceae</taxon>
        <taxon>Pedobacter</taxon>
    </lineage>
</organism>
<dbReference type="Gene3D" id="3.40.50.2000">
    <property type="entry name" value="Glycogen Phosphorylase B"/>
    <property type="match status" value="2"/>
</dbReference>
<keyword evidence="2" id="KW-0808">Transferase</keyword>
<dbReference type="Pfam" id="PF00534">
    <property type="entry name" value="Glycos_transf_1"/>
    <property type="match status" value="1"/>
</dbReference>
<evidence type="ECO:0000259" key="1">
    <source>
        <dbReference type="Pfam" id="PF00534"/>
    </source>
</evidence>
<gene>
    <name evidence="2" type="ORF">FYC62_00595</name>
</gene>
<dbReference type="CDD" id="cd03801">
    <property type="entry name" value="GT4_PimA-like"/>
    <property type="match status" value="1"/>
</dbReference>
<evidence type="ECO:0000313" key="3">
    <source>
        <dbReference type="Proteomes" id="UP000323653"/>
    </source>
</evidence>
<proteinExistence type="predicted"/>
<dbReference type="RefSeq" id="WP_149073536.1">
    <property type="nucleotide sequence ID" value="NZ_CP043329.1"/>
</dbReference>
<evidence type="ECO:0000313" key="2">
    <source>
        <dbReference type="EMBL" id="QEK50330.1"/>
    </source>
</evidence>
<feature type="domain" description="Glycosyl transferase family 1" evidence="1">
    <location>
        <begin position="197"/>
        <end position="349"/>
    </location>
</feature>
<name>A0A5C0VGD6_9SPHI</name>
<dbReference type="SUPFAM" id="SSF53756">
    <property type="entry name" value="UDP-Glycosyltransferase/glycogen phosphorylase"/>
    <property type="match status" value="1"/>
</dbReference>
<dbReference type="PANTHER" id="PTHR12526">
    <property type="entry name" value="GLYCOSYLTRANSFERASE"/>
    <property type="match status" value="1"/>
</dbReference>
<dbReference type="PANTHER" id="PTHR12526:SF638">
    <property type="entry name" value="SPORE COAT PROTEIN SA"/>
    <property type="match status" value="1"/>
</dbReference>
<accession>A0A5C0VGD6</accession>
<protein>
    <submittedName>
        <fullName evidence="2">Glycosyltransferase family 4 protein</fullName>
    </submittedName>
</protein>
<reference evidence="2 3" key="1">
    <citation type="submission" date="2019-08" db="EMBL/GenBank/DDBJ databases">
        <title>Pedobacter sp. nov., isolated from Han river, South Korea.</title>
        <authorList>
            <person name="Lee D.-H."/>
            <person name="Kim Y.-S."/>
            <person name="Hwang E.-M."/>
            <person name="Le Tran T.C."/>
            <person name="Cha C.-J."/>
        </authorList>
    </citation>
    <scope>NUCLEOTIDE SEQUENCE [LARGE SCALE GENOMIC DNA]</scope>
    <source>
        <strain evidence="2 3">CJ43</strain>
    </source>
</reference>
<sequence>MKEKLLYISTNQILGGSETLWSKSAIEISKRGYDIKIATYYEAKCELKDFDRFNLNLRFKRPSMFNRIVWKLKNKQSTRIDKLERFLKNFSPNLVIISQGNNVDGLNLMCLCKKLNIRYITITQLVTDVLWLFLSDEKIMNLVEAYSTSEVNYFVSEHNLKLHQKMLGVIQNNSIVIPNPFAKKSTQEIPYPTLLNDLYKIALVGRLETYHKGYDLLFEILAKDKWKNRNVIFNIYGDGPHVQLLKRLSKLNNLDNVCFKGHENEIANIWQANHILMMPSRMEGQSLSLIEAMFYKRAAIVTNVGGISELITHGIEGFIALTLDCEGIDYALEEAFTRRNEWKIMGERAFEKVMSLPNLNAIENLNNKIIAICND</sequence>
<dbReference type="Proteomes" id="UP000323653">
    <property type="component" value="Chromosome"/>
</dbReference>
<dbReference type="GO" id="GO:0016757">
    <property type="term" value="F:glycosyltransferase activity"/>
    <property type="evidence" value="ECO:0007669"/>
    <property type="project" value="TreeGrafter"/>
</dbReference>
<dbReference type="KEGG" id="pej:FYC62_00595"/>
<dbReference type="InterPro" id="IPR001296">
    <property type="entry name" value="Glyco_trans_1"/>
</dbReference>